<accession>A0A3S4N7E7</accession>
<feature type="signal peptide" evidence="4">
    <location>
        <begin position="1"/>
        <end position="19"/>
    </location>
</feature>
<name>A0A3S4N7E7_CHRGE</name>
<evidence type="ECO:0000259" key="8">
    <source>
        <dbReference type="Pfam" id="PF19335"/>
    </source>
</evidence>
<feature type="domain" description="Heavy metal binding" evidence="8">
    <location>
        <begin position="37"/>
        <end position="62"/>
    </location>
</feature>
<dbReference type="RefSeq" id="WP_002981185.1">
    <property type="nucleotide sequence ID" value="NZ_CP068486.1"/>
</dbReference>
<keyword evidence="2" id="KW-0560">Oxidoreductase</keyword>
<dbReference type="STRING" id="525257.HMPREF0204_15030"/>
<organism evidence="9 10">
    <name type="scientific">Chryseobacterium gleum</name>
    <name type="common">Flavobacterium gleum</name>
    <dbReference type="NCBI Taxonomy" id="250"/>
    <lineage>
        <taxon>Bacteria</taxon>
        <taxon>Pseudomonadati</taxon>
        <taxon>Bacteroidota</taxon>
        <taxon>Flavobacteriia</taxon>
        <taxon>Flavobacteriales</taxon>
        <taxon>Weeksellaceae</taxon>
        <taxon>Chryseobacterium group</taxon>
        <taxon>Chryseobacterium</taxon>
    </lineage>
</organism>
<dbReference type="SUPFAM" id="SSF49503">
    <property type="entry name" value="Cupredoxins"/>
    <property type="match status" value="3"/>
</dbReference>
<evidence type="ECO:0000256" key="2">
    <source>
        <dbReference type="ARBA" id="ARBA00023002"/>
    </source>
</evidence>
<dbReference type="InterPro" id="IPR034284">
    <property type="entry name" value="CuRO_1_CopA"/>
</dbReference>
<dbReference type="InterPro" id="IPR011707">
    <property type="entry name" value="Cu-oxidase-like_N"/>
</dbReference>
<dbReference type="CDD" id="cd13874">
    <property type="entry name" value="CuRO_2_CopA"/>
    <property type="match status" value="1"/>
</dbReference>
<keyword evidence="1" id="KW-0479">Metal-binding</keyword>
<dbReference type="CDD" id="cd13848">
    <property type="entry name" value="CuRO_1_CopA"/>
    <property type="match status" value="1"/>
</dbReference>
<dbReference type="InterPro" id="IPR033138">
    <property type="entry name" value="Cu_oxidase_CS"/>
</dbReference>
<dbReference type="InterPro" id="IPR034282">
    <property type="entry name" value="CuRO_2_CopA"/>
</dbReference>
<dbReference type="AlphaFoldDB" id="A0A3S4N7E7"/>
<dbReference type="Pfam" id="PF07732">
    <property type="entry name" value="Cu-oxidase_3"/>
    <property type="match status" value="1"/>
</dbReference>
<dbReference type="Pfam" id="PF19335">
    <property type="entry name" value="HMBD"/>
    <property type="match status" value="1"/>
</dbReference>
<dbReference type="PANTHER" id="PTHR11709:SF394">
    <property type="entry name" value="FI03373P-RELATED"/>
    <property type="match status" value="1"/>
</dbReference>
<dbReference type="CDD" id="cd13896">
    <property type="entry name" value="CuRO_3_CopA"/>
    <property type="match status" value="1"/>
</dbReference>
<dbReference type="GeneID" id="93023329"/>
<dbReference type="Pfam" id="PF07731">
    <property type="entry name" value="Cu-oxidase_2"/>
    <property type="match status" value="1"/>
</dbReference>
<evidence type="ECO:0000256" key="1">
    <source>
        <dbReference type="ARBA" id="ARBA00022723"/>
    </source>
</evidence>
<evidence type="ECO:0000259" key="5">
    <source>
        <dbReference type="Pfam" id="PF00394"/>
    </source>
</evidence>
<gene>
    <name evidence="9" type="primary">copA_7</name>
    <name evidence="9" type="ORF">NCTC11432_04784</name>
</gene>
<protein>
    <submittedName>
        <fullName evidence="9">Copper resistance protein A</fullName>
    </submittedName>
</protein>
<evidence type="ECO:0000313" key="9">
    <source>
        <dbReference type="EMBL" id="VEE11410.1"/>
    </source>
</evidence>
<dbReference type="InterPro" id="IPR002355">
    <property type="entry name" value="Cu_oxidase_Cu_BS"/>
</dbReference>
<evidence type="ECO:0000259" key="7">
    <source>
        <dbReference type="Pfam" id="PF07732"/>
    </source>
</evidence>
<evidence type="ECO:0000256" key="4">
    <source>
        <dbReference type="SAM" id="SignalP"/>
    </source>
</evidence>
<dbReference type="Pfam" id="PF00394">
    <property type="entry name" value="Cu-oxidase"/>
    <property type="match status" value="1"/>
</dbReference>
<dbReference type="InterPro" id="IPR011706">
    <property type="entry name" value="Cu-oxidase_C"/>
</dbReference>
<dbReference type="InterPro" id="IPR001117">
    <property type="entry name" value="Cu-oxidase_2nd"/>
</dbReference>
<feature type="domain" description="Plastocyanin-like" evidence="7">
    <location>
        <begin position="126"/>
        <end position="235"/>
    </location>
</feature>
<sequence>MKKITLILFILSAFSCLQAQDMKAMDMSKEKFQQITYTCSMHPEIHATKPGNCPKCGMKLIKEKAKTVKQSSNKENVGMPNLTKEQPKKVDKMQNMSMPIEMPRTLKRRVEATAPKTVRYDLFVKDTLVNYAGKEKRAISVNGQIPMPTLTFTEGDTAEIVVHNQLKESTSLHWHGVFLPNKEDGVPWLTQKPIKAGTTYTYRFPIIQHGTHWYHSHSGLQEQIGMYGSFIMKKRDDDTTFREGIDDLPTVPIILSEWTNLNPNNINRMLHNANDWAAIKKGATQSYAEAIREGHFKTKLTNEWKRMLAMDVSDVYYDKILINGNPTTDLKTVDGKALKAGDKVRLRVSNGGASSYFWLRYAGGKITVVANDGNDVEPLEVDRLIIAVSETYDIVVTIPDDGVAYEFSATTEDRTQSASYFVGNGIKQLISPLPRLKYFEGMKMMNDMMKMNGDLDDMGMKMSLNQMDMNVVMYPEITGLSGKKPDHSKHESMNMDNDPNRYNANALGEIKTLNYAMLQSPYNTELPKDAPVKELKFTLTGNMNRYVWSMDNKILSEVDKIPVKKGEILRITIYNNSMMRHPMHLHGFDFRVINGKGEKSPLKNVLDIMPMETDTIEFLANEEGDWFFHCHILYHMMSGMNRVFAVDDYQNPNLPDKEKAYNMLQRESNMPHFMAQNDFATNGNDGDAMLQNARWSLGTEWRLGYNDMHGYEVETHLGRYIGKMQWFMPFIGYDWRYRKMGMDEHETNLFGQKNEKDTRRAFSLGFMYTLPMLVNFQAEVYHDGIVRLSLMREDIPISKRLRAGFMVNTDMEYMAELRYIITKNIGIRTHYDSDMGFGVGMAFTY</sequence>
<dbReference type="EMBL" id="LR134289">
    <property type="protein sequence ID" value="VEE11410.1"/>
    <property type="molecule type" value="Genomic_DNA"/>
</dbReference>
<keyword evidence="4" id="KW-0732">Signal</keyword>
<proteinExistence type="predicted"/>
<dbReference type="InterPro" id="IPR045087">
    <property type="entry name" value="Cu-oxidase_fam"/>
</dbReference>
<dbReference type="KEGG" id="cgle:NCTC11432_04784"/>
<evidence type="ECO:0000256" key="3">
    <source>
        <dbReference type="ARBA" id="ARBA00023008"/>
    </source>
</evidence>
<dbReference type="InterPro" id="IPR008972">
    <property type="entry name" value="Cupredoxin"/>
</dbReference>
<dbReference type="GO" id="GO:0005507">
    <property type="term" value="F:copper ion binding"/>
    <property type="evidence" value="ECO:0007669"/>
    <property type="project" value="InterPro"/>
</dbReference>
<feature type="domain" description="Plastocyanin-like" evidence="6">
    <location>
        <begin position="533"/>
        <end position="648"/>
    </location>
</feature>
<dbReference type="OrthoDB" id="9757546at2"/>
<dbReference type="Proteomes" id="UP000279227">
    <property type="component" value="Chromosome"/>
</dbReference>
<feature type="chain" id="PRO_5018689887" evidence="4">
    <location>
        <begin position="20"/>
        <end position="845"/>
    </location>
</feature>
<dbReference type="GO" id="GO:0016491">
    <property type="term" value="F:oxidoreductase activity"/>
    <property type="evidence" value="ECO:0007669"/>
    <property type="project" value="UniProtKB-KW"/>
</dbReference>
<dbReference type="PROSITE" id="PS00080">
    <property type="entry name" value="MULTICOPPER_OXIDASE2"/>
    <property type="match status" value="1"/>
</dbReference>
<dbReference type="PROSITE" id="PS00079">
    <property type="entry name" value="MULTICOPPER_OXIDASE1"/>
    <property type="match status" value="1"/>
</dbReference>
<dbReference type="Gene3D" id="2.60.40.420">
    <property type="entry name" value="Cupredoxins - blue copper proteins"/>
    <property type="match status" value="3"/>
</dbReference>
<dbReference type="PANTHER" id="PTHR11709">
    <property type="entry name" value="MULTI-COPPER OXIDASE"/>
    <property type="match status" value="1"/>
</dbReference>
<dbReference type="InterPro" id="IPR034279">
    <property type="entry name" value="CuRO_3_CopA"/>
</dbReference>
<reference evidence="9 10" key="1">
    <citation type="submission" date="2018-12" db="EMBL/GenBank/DDBJ databases">
        <authorList>
            <consortium name="Pathogen Informatics"/>
        </authorList>
    </citation>
    <scope>NUCLEOTIDE SEQUENCE [LARGE SCALE GENOMIC DNA]</scope>
    <source>
        <strain evidence="9 10">NCTC11432</strain>
    </source>
</reference>
<evidence type="ECO:0000259" key="6">
    <source>
        <dbReference type="Pfam" id="PF07731"/>
    </source>
</evidence>
<keyword evidence="3" id="KW-0186">Copper</keyword>
<evidence type="ECO:0000313" key="10">
    <source>
        <dbReference type="Proteomes" id="UP000279227"/>
    </source>
</evidence>
<feature type="domain" description="Plastocyanin-like" evidence="5">
    <location>
        <begin position="316"/>
        <end position="414"/>
    </location>
</feature>
<dbReference type="InterPro" id="IPR045800">
    <property type="entry name" value="HMBD"/>
</dbReference>
<dbReference type="PROSITE" id="PS51257">
    <property type="entry name" value="PROKAR_LIPOPROTEIN"/>
    <property type="match status" value="1"/>
</dbReference>